<accession>A0A1Y3AZ80</accession>
<evidence type="ECO:0000256" key="1">
    <source>
        <dbReference type="SAM" id="MobiDB-lite"/>
    </source>
</evidence>
<reference evidence="2 3" key="1">
    <citation type="submission" date="2017-03" db="EMBL/GenBank/DDBJ databases">
        <title>Genome Survey of Euroglyphus maynei.</title>
        <authorList>
            <person name="Arlian L.G."/>
            <person name="Morgan M.S."/>
            <person name="Rider S.D."/>
        </authorList>
    </citation>
    <scope>NUCLEOTIDE SEQUENCE [LARGE SCALE GENOMIC DNA]</scope>
    <source>
        <strain evidence="2">Arlian Lab</strain>
        <tissue evidence="2">Whole body</tissue>
    </source>
</reference>
<evidence type="ECO:0000313" key="2">
    <source>
        <dbReference type="EMBL" id="OTF73277.1"/>
    </source>
</evidence>
<protein>
    <submittedName>
        <fullName evidence="2">Uncharacterized protein</fullName>
    </submittedName>
</protein>
<proteinExistence type="predicted"/>
<feature type="region of interest" description="Disordered" evidence="1">
    <location>
        <begin position="145"/>
        <end position="170"/>
    </location>
</feature>
<feature type="region of interest" description="Disordered" evidence="1">
    <location>
        <begin position="82"/>
        <end position="107"/>
    </location>
</feature>
<dbReference type="AlphaFoldDB" id="A0A1Y3AZ80"/>
<feature type="non-terminal residue" evidence="2">
    <location>
        <position position="170"/>
    </location>
</feature>
<organism evidence="2 3">
    <name type="scientific">Euroglyphus maynei</name>
    <name type="common">Mayne's house dust mite</name>
    <dbReference type="NCBI Taxonomy" id="6958"/>
    <lineage>
        <taxon>Eukaryota</taxon>
        <taxon>Metazoa</taxon>
        <taxon>Ecdysozoa</taxon>
        <taxon>Arthropoda</taxon>
        <taxon>Chelicerata</taxon>
        <taxon>Arachnida</taxon>
        <taxon>Acari</taxon>
        <taxon>Acariformes</taxon>
        <taxon>Sarcoptiformes</taxon>
        <taxon>Astigmata</taxon>
        <taxon>Psoroptidia</taxon>
        <taxon>Analgoidea</taxon>
        <taxon>Pyroglyphidae</taxon>
        <taxon>Pyroglyphinae</taxon>
        <taxon>Euroglyphus</taxon>
    </lineage>
</organism>
<dbReference type="EMBL" id="MUJZ01052344">
    <property type="protein sequence ID" value="OTF73277.1"/>
    <property type="molecule type" value="Genomic_DNA"/>
</dbReference>
<sequence length="170" mass="19673">MDNEIEKSNENDDVDEMESLFQQKFAANIDGNKATLAPIDHEKSFDLDDSNCSELEATINRFHPNNDDILVVSTPNLKQRKFRKQKLSESYSESYRSDDESESISFKNTGSSEIEDAKRYFEIYSTPRYRWSMDMIPNSLMNFANKSQSDESSKKSKPPLFKQLDISQAR</sequence>
<gene>
    <name evidence="2" type="ORF">BLA29_009119</name>
</gene>
<comment type="caution">
    <text evidence="2">The sequence shown here is derived from an EMBL/GenBank/DDBJ whole genome shotgun (WGS) entry which is preliminary data.</text>
</comment>
<evidence type="ECO:0000313" key="3">
    <source>
        <dbReference type="Proteomes" id="UP000194236"/>
    </source>
</evidence>
<dbReference type="Proteomes" id="UP000194236">
    <property type="component" value="Unassembled WGS sequence"/>
</dbReference>
<keyword evidence="3" id="KW-1185">Reference proteome</keyword>
<name>A0A1Y3AZ80_EURMA</name>